<keyword evidence="1" id="KW-0732">Signal</keyword>
<dbReference type="InterPro" id="IPR050828">
    <property type="entry name" value="C-type_lectin/matrix_domain"/>
</dbReference>
<accession>A0A6A4WTQ6</accession>
<protein>
    <submittedName>
        <fullName evidence="7">Macrophage mannose receptor 1</fullName>
    </submittedName>
</protein>
<feature type="compositionally biased region" description="Basic and acidic residues" evidence="4">
    <location>
        <begin position="1128"/>
        <end position="1143"/>
    </location>
</feature>
<name>A0A6A4WTQ6_AMPAM</name>
<comment type="caution">
    <text evidence="7">The sequence shown here is derived from an EMBL/GenBank/DDBJ whole genome shotgun (WGS) entry which is preliminary data.</text>
</comment>
<dbReference type="PROSITE" id="PS50041">
    <property type="entry name" value="C_TYPE_LECTIN_2"/>
    <property type="match status" value="2"/>
</dbReference>
<evidence type="ECO:0000259" key="5">
    <source>
        <dbReference type="PROSITE" id="PS50041"/>
    </source>
</evidence>
<feature type="domain" description="C-type lectin" evidence="5">
    <location>
        <begin position="31"/>
        <end position="155"/>
    </location>
</feature>
<sequence>MTAYANTKSLSLNYICAPDLTDPCPEGYHPLDDQCIKVSDTTATYHEAQAVCHEDNADLLYIKYFNERFTVPLLVKALNSAQLTRQFVWIGYDRIDDPTFTNIWGEPGSFNQGWLKNGPGTTPQDCVILQEDTSWLGGYVFNVRDCNERHHYACTYRGQQRKNICPEEFPFYYQGDCFRVSNSSLTFAQAEVECSLSTGGYSKLAAPQASHVSMFGYLAARFDDLWVGLDDRAGGLTNSGGSPVLPATVARLPTPAASSRRRRSTGQCMAIRYGGYQLTDCQQRRRHVCLLVRSPSCPDRFIRHQDNCYLVGTRQRLNHTSYWVGLSSDEKDETSLFYPNWEPFTSGELQPVRRAAVDGSASLHRRSLATTGSPPGESHRASRGRTVICHYQGLPTCPAGYTALLDSGYTCLRHSPENGTFWSKFGECYNDGPNTGLAVVSSGRVQAAMMPEHQNRPVGNVVQRVRWIDYNAMTWTDEVTELHNNGTNMTEIWRDKCATLDLESNWLRNDCLDNFAALCEHTVSACYSTRGHQCIFPFLGPEDGVEYHNCTSLDTTNIFQPYCATAVQCSRELPNVPADTSPGNASVLVWDGLYEYLTPIEFTCPTGHVFEGLVRKAHEGNWSINPSPWSQLTSVECDATGQWMPAFLPNCVPFDCLGPPLEPPEWVSYDWDNATISYGHTVRYWCTPGVGWAFPSDGAIEHFSTCQENGNWSLTELEDCILMPCPDPAPETVTNQTFSYGLVFSNYTCPPAWEFADGSRQKSAECLLETKVWEPAVMPPCQDADCRFCPLSERRCAEEPPEVFQKGMTRKWPKGEDGQPNYELDVVIQYRCPHRRLTWEFNETIQEVMCIHDPESDLMVWEPFNITLCNPAAQLLLLLLVLLLLLDSPPYGPSERLEAGASLNSASNWRSPLVLGGWRRPGPARMLRPSPLVFLWGSQSPSIGSRDAQRKARRQWGKLQKLLGSFSGQFDSDEEAVETIYQVVGSPSADYGKGKDPSSPAASGAALAPEDIAGVAVSIVPPSAAAPHRRSVDVTALLGIPVTDGTPGAEADPSTGHGVPSMIDEEWRRAAATEQLVGVLSATSRLVYLGSARSQPVDVPQINVVSTTEEQAQRLSSGSALLAAAGPGEERTRTDDVGGERGDVTSQPDTWRSPSGGAVET</sequence>
<evidence type="ECO:0000259" key="6">
    <source>
        <dbReference type="PROSITE" id="PS50923"/>
    </source>
</evidence>
<feature type="region of interest" description="Disordered" evidence="4">
    <location>
        <begin position="1115"/>
        <end position="1161"/>
    </location>
</feature>
<feature type="region of interest" description="Disordered" evidence="4">
    <location>
        <begin position="360"/>
        <end position="382"/>
    </location>
</feature>
<keyword evidence="3" id="KW-0768">Sushi</keyword>
<evidence type="ECO:0000256" key="2">
    <source>
        <dbReference type="ARBA" id="ARBA00023157"/>
    </source>
</evidence>
<reference evidence="7 8" key="1">
    <citation type="submission" date="2019-07" db="EMBL/GenBank/DDBJ databases">
        <title>Draft genome assembly of a fouling barnacle, Amphibalanus amphitrite (Darwin, 1854): The first reference genome for Thecostraca.</title>
        <authorList>
            <person name="Kim W."/>
        </authorList>
    </citation>
    <scope>NUCLEOTIDE SEQUENCE [LARGE SCALE GENOMIC DNA]</scope>
    <source>
        <strain evidence="7">SNU_AA5</strain>
        <tissue evidence="7">Soma without cirri and trophi</tissue>
    </source>
</reference>
<dbReference type="AlphaFoldDB" id="A0A6A4WTQ6"/>
<comment type="caution">
    <text evidence="3">Lacks conserved residue(s) required for the propagation of feature annotation.</text>
</comment>
<feature type="domain" description="Sushi" evidence="6">
    <location>
        <begin position="654"/>
        <end position="722"/>
    </location>
</feature>
<dbReference type="InterPro" id="IPR016186">
    <property type="entry name" value="C-type_lectin-like/link_sf"/>
</dbReference>
<feature type="compositionally biased region" description="Polar residues" evidence="4">
    <location>
        <begin position="1144"/>
        <end position="1153"/>
    </location>
</feature>
<dbReference type="EMBL" id="VIIS01000617">
    <property type="protein sequence ID" value="KAF0307010.1"/>
    <property type="molecule type" value="Genomic_DNA"/>
</dbReference>
<dbReference type="SUPFAM" id="SSF56436">
    <property type="entry name" value="C-type lectin-like"/>
    <property type="match status" value="2"/>
</dbReference>
<keyword evidence="2" id="KW-1015">Disulfide bond</keyword>
<gene>
    <name evidence="7" type="primary">Mrc1_2</name>
    <name evidence="7" type="ORF">FJT64_021579</name>
</gene>
<dbReference type="InterPro" id="IPR001304">
    <property type="entry name" value="C-type_lectin-like"/>
</dbReference>
<dbReference type="Gene3D" id="3.10.100.10">
    <property type="entry name" value="Mannose-Binding Protein A, subunit A"/>
    <property type="match status" value="2"/>
</dbReference>
<evidence type="ECO:0000256" key="1">
    <source>
        <dbReference type="ARBA" id="ARBA00022729"/>
    </source>
</evidence>
<dbReference type="PANTHER" id="PTHR45710:SF36">
    <property type="entry name" value="C-TYPE LECTIN DOMAIN-CONTAINING PROTEIN"/>
    <property type="match status" value="1"/>
</dbReference>
<dbReference type="Pfam" id="PF00059">
    <property type="entry name" value="Lectin_C"/>
    <property type="match status" value="1"/>
</dbReference>
<dbReference type="PROSITE" id="PS50923">
    <property type="entry name" value="SUSHI"/>
    <property type="match status" value="2"/>
</dbReference>
<feature type="domain" description="Sushi" evidence="6">
    <location>
        <begin position="723"/>
        <end position="783"/>
    </location>
</feature>
<evidence type="ECO:0000313" key="7">
    <source>
        <dbReference type="EMBL" id="KAF0307010.1"/>
    </source>
</evidence>
<dbReference type="InterPro" id="IPR000436">
    <property type="entry name" value="Sushi_SCR_CCP_dom"/>
</dbReference>
<dbReference type="InterPro" id="IPR016187">
    <property type="entry name" value="CTDL_fold"/>
</dbReference>
<keyword evidence="7" id="KW-0675">Receptor</keyword>
<dbReference type="SMART" id="SM00032">
    <property type="entry name" value="CCP"/>
    <property type="match status" value="2"/>
</dbReference>
<evidence type="ECO:0000256" key="4">
    <source>
        <dbReference type="SAM" id="MobiDB-lite"/>
    </source>
</evidence>
<organism evidence="7 8">
    <name type="scientific">Amphibalanus amphitrite</name>
    <name type="common">Striped barnacle</name>
    <name type="synonym">Balanus amphitrite</name>
    <dbReference type="NCBI Taxonomy" id="1232801"/>
    <lineage>
        <taxon>Eukaryota</taxon>
        <taxon>Metazoa</taxon>
        <taxon>Ecdysozoa</taxon>
        <taxon>Arthropoda</taxon>
        <taxon>Crustacea</taxon>
        <taxon>Multicrustacea</taxon>
        <taxon>Cirripedia</taxon>
        <taxon>Thoracica</taxon>
        <taxon>Thoracicalcarea</taxon>
        <taxon>Balanomorpha</taxon>
        <taxon>Balanoidea</taxon>
        <taxon>Balanidae</taxon>
        <taxon>Amphibalaninae</taxon>
        <taxon>Amphibalanus</taxon>
    </lineage>
</organism>
<evidence type="ECO:0000256" key="3">
    <source>
        <dbReference type="PROSITE-ProRule" id="PRU00302"/>
    </source>
</evidence>
<dbReference type="SMART" id="SM00034">
    <property type="entry name" value="CLECT"/>
    <property type="match status" value="2"/>
</dbReference>
<feature type="domain" description="C-type lectin" evidence="5">
    <location>
        <begin position="173"/>
        <end position="290"/>
    </location>
</feature>
<dbReference type="PANTHER" id="PTHR45710">
    <property type="entry name" value="C-TYPE LECTIN DOMAIN-CONTAINING PROTEIN 180"/>
    <property type="match status" value="1"/>
</dbReference>
<proteinExistence type="predicted"/>
<dbReference type="Proteomes" id="UP000440578">
    <property type="component" value="Unassembled WGS sequence"/>
</dbReference>
<dbReference type="CDD" id="cd00037">
    <property type="entry name" value="CLECT"/>
    <property type="match status" value="1"/>
</dbReference>
<keyword evidence="8" id="KW-1185">Reference proteome</keyword>
<feature type="compositionally biased region" description="Low complexity" evidence="4">
    <location>
        <begin position="1115"/>
        <end position="1127"/>
    </location>
</feature>
<evidence type="ECO:0000313" key="8">
    <source>
        <dbReference type="Proteomes" id="UP000440578"/>
    </source>
</evidence>
<dbReference type="OrthoDB" id="7357196at2759"/>